<evidence type="ECO:0000256" key="3">
    <source>
        <dbReference type="SAM" id="SignalP"/>
    </source>
</evidence>
<evidence type="ECO:0000256" key="1">
    <source>
        <dbReference type="ARBA" id="ARBA00022729"/>
    </source>
</evidence>
<feature type="chain" id="PRO_5043875424" description="Gnk2-homologous domain-containing protein" evidence="3">
    <location>
        <begin position="31"/>
        <end position="162"/>
    </location>
</feature>
<sequence length="162" mass="16860">MATMIPAAVFAAAVAVLVLGGSTICPFAEGKTQAVDTVPVLCNGRNFTGGELRQARAARDKVLGRLVSQTLSRTNKPKVCTTADDGGGKSTTIFGFASCATSKRCGGGGRDRCSTTFEDCSTCLGAARDLLKDVCSKATGGQVDLKIANPKCFMRFESTEFC</sequence>
<dbReference type="InterPro" id="IPR038408">
    <property type="entry name" value="GNK2_sf"/>
</dbReference>
<evidence type="ECO:0000256" key="2">
    <source>
        <dbReference type="ARBA" id="ARBA00022737"/>
    </source>
</evidence>
<feature type="domain" description="Gnk2-homologous" evidence="4">
    <location>
        <begin position="35"/>
        <end position="161"/>
    </location>
</feature>
<dbReference type="EMBL" id="OZ034816">
    <property type="protein sequence ID" value="CAL1376599.1"/>
    <property type="molecule type" value="Genomic_DNA"/>
</dbReference>
<accession>A0AAV2DST6</accession>
<keyword evidence="6" id="KW-1185">Reference proteome</keyword>
<protein>
    <recommendedName>
        <fullName evidence="4">Gnk2-homologous domain-containing protein</fullName>
    </recommendedName>
</protein>
<dbReference type="Gene3D" id="3.30.430.20">
    <property type="entry name" value="Gnk2 domain, C-X8-C-X2-C motif"/>
    <property type="match status" value="1"/>
</dbReference>
<gene>
    <name evidence="5" type="ORF">LTRI10_LOCUS18319</name>
</gene>
<evidence type="ECO:0000313" key="5">
    <source>
        <dbReference type="EMBL" id="CAL1376599.1"/>
    </source>
</evidence>
<proteinExistence type="predicted"/>
<dbReference type="Proteomes" id="UP001497516">
    <property type="component" value="Chromosome 3"/>
</dbReference>
<keyword evidence="2" id="KW-0677">Repeat</keyword>
<keyword evidence="1 3" id="KW-0732">Signal</keyword>
<feature type="signal peptide" evidence="3">
    <location>
        <begin position="1"/>
        <end position="30"/>
    </location>
</feature>
<evidence type="ECO:0000313" key="6">
    <source>
        <dbReference type="Proteomes" id="UP001497516"/>
    </source>
</evidence>
<evidence type="ECO:0000259" key="4">
    <source>
        <dbReference type="PROSITE" id="PS51473"/>
    </source>
</evidence>
<dbReference type="PROSITE" id="PS51473">
    <property type="entry name" value="GNK2"/>
    <property type="match status" value="1"/>
</dbReference>
<dbReference type="AlphaFoldDB" id="A0AAV2DST6"/>
<reference evidence="5 6" key="1">
    <citation type="submission" date="2024-04" db="EMBL/GenBank/DDBJ databases">
        <authorList>
            <person name="Fracassetti M."/>
        </authorList>
    </citation>
    <scope>NUCLEOTIDE SEQUENCE [LARGE SCALE GENOMIC DNA]</scope>
</reference>
<name>A0AAV2DST6_9ROSI</name>
<dbReference type="InterPro" id="IPR002902">
    <property type="entry name" value="GNK2"/>
</dbReference>
<organism evidence="5 6">
    <name type="scientific">Linum trigynum</name>
    <dbReference type="NCBI Taxonomy" id="586398"/>
    <lineage>
        <taxon>Eukaryota</taxon>
        <taxon>Viridiplantae</taxon>
        <taxon>Streptophyta</taxon>
        <taxon>Embryophyta</taxon>
        <taxon>Tracheophyta</taxon>
        <taxon>Spermatophyta</taxon>
        <taxon>Magnoliopsida</taxon>
        <taxon>eudicotyledons</taxon>
        <taxon>Gunneridae</taxon>
        <taxon>Pentapetalae</taxon>
        <taxon>rosids</taxon>
        <taxon>fabids</taxon>
        <taxon>Malpighiales</taxon>
        <taxon>Linaceae</taxon>
        <taxon>Linum</taxon>
    </lineage>
</organism>